<comment type="caution">
    <text evidence="1">The sequence shown here is derived from an EMBL/GenBank/DDBJ whole genome shotgun (WGS) entry which is preliminary data.</text>
</comment>
<sequence length="89" mass="9985">MMVTKGIFLQRQAYHGSIPKDNLALREVFVVEERDVVACVDELIEVGVDFKGFQRREVLLKKVETGAHLCDSGASHNVIAHHSPGEFYC</sequence>
<organism evidence="1 2">
    <name type="scientific">Adiantum capillus-veneris</name>
    <name type="common">Maidenhair fern</name>
    <dbReference type="NCBI Taxonomy" id="13818"/>
    <lineage>
        <taxon>Eukaryota</taxon>
        <taxon>Viridiplantae</taxon>
        <taxon>Streptophyta</taxon>
        <taxon>Embryophyta</taxon>
        <taxon>Tracheophyta</taxon>
        <taxon>Polypodiopsida</taxon>
        <taxon>Polypodiidae</taxon>
        <taxon>Polypodiales</taxon>
        <taxon>Pteridineae</taxon>
        <taxon>Pteridaceae</taxon>
        <taxon>Vittarioideae</taxon>
        <taxon>Adiantum</taxon>
    </lineage>
</organism>
<evidence type="ECO:0000313" key="2">
    <source>
        <dbReference type="Proteomes" id="UP000886520"/>
    </source>
</evidence>
<evidence type="ECO:0000313" key="1">
    <source>
        <dbReference type="EMBL" id="KAI5063978.1"/>
    </source>
</evidence>
<reference evidence="1" key="1">
    <citation type="submission" date="2021-01" db="EMBL/GenBank/DDBJ databases">
        <title>Adiantum capillus-veneris genome.</title>
        <authorList>
            <person name="Fang Y."/>
            <person name="Liao Q."/>
        </authorList>
    </citation>
    <scope>NUCLEOTIDE SEQUENCE</scope>
    <source>
        <strain evidence="1">H3</strain>
        <tissue evidence="1">Leaf</tissue>
    </source>
</reference>
<dbReference type="Proteomes" id="UP000886520">
    <property type="component" value="Chromosome 20"/>
</dbReference>
<protein>
    <submittedName>
        <fullName evidence="1">Uncharacterized protein</fullName>
    </submittedName>
</protein>
<dbReference type="AlphaFoldDB" id="A0A9D4UAG7"/>
<accession>A0A9D4UAG7</accession>
<dbReference type="EMBL" id="JABFUD020000020">
    <property type="protein sequence ID" value="KAI5063978.1"/>
    <property type="molecule type" value="Genomic_DNA"/>
</dbReference>
<name>A0A9D4UAG7_ADICA</name>
<keyword evidence="2" id="KW-1185">Reference proteome</keyword>
<proteinExistence type="predicted"/>
<gene>
    <name evidence="1" type="ORF">GOP47_0020648</name>
</gene>